<feature type="compositionally biased region" description="Basic and acidic residues" evidence="1">
    <location>
        <begin position="245"/>
        <end position="255"/>
    </location>
</feature>
<reference evidence="2 3" key="1">
    <citation type="journal article" date="2019" name="Nat. Ecol. Evol.">
        <title>Megaphylogeny resolves global patterns of mushroom evolution.</title>
        <authorList>
            <person name="Varga T."/>
            <person name="Krizsan K."/>
            <person name="Foldi C."/>
            <person name="Dima B."/>
            <person name="Sanchez-Garcia M."/>
            <person name="Sanchez-Ramirez S."/>
            <person name="Szollosi G.J."/>
            <person name="Szarkandi J.G."/>
            <person name="Papp V."/>
            <person name="Albert L."/>
            <person name="Andreopoulos W."/>
            <person name="Angelini C."/>
            <person name="Antonin V."/>
            <person name="Barry K.W."/>
            <person name="Bougher N.L."/>
            <person name="Buchanan P."/>
            <person name="Buyck B."/>
            <person name="Bense V."/>
            <person name="Catcheside P."/>
            <person name="Chovatia M."/>
            <person name="Cooper J."/>
            <person name="Damon W."/>
            <person name="Desjardin D."/>
            <person name="Finy P."/>
            <person name="Geml J."/>
            <person name="Haridas S."/>
            <person name="Hughes K."/>
            <person name="Justo A."/>
            <person name="Karasinski D."/>
            <person name="Kautmanova I."/>
            <person name="Kiss B."/>
            <person name="Kocsube S."/>
            <person name="Kotiranta H."/>
            <person name="LaButti K.M."/>
            <person name="Lechner B.E."/>
            <person name="Liimatainen K."/>
            <person name="Lipzen A."/>
            <person name="Lukacs Z."/>
            <person name="Mihaltcheva S."/>
            <person name="Morgado L.N."/>
            <person name="Niskanen T."/>
            <person name="Noordeloos M.E."/>
            <person name="Ohm R.A."/>
            <person name="Ortiz-Santana B."/>
            <person name="Ovrebo C."/>
            <person name="Racz N."/>
            <person name="Riley R."/>
            <person name="Savchenko A."/>
            <person name="Shiryaev A."/>
            <person name="Soop K."/>
            <person name="Spirin V."/>
            <person name="Szebenyi C."/>
            <person name="Tomsovsky M."/>
            <person name="Tulloss R.E."/>
            <person name="Uehling J."/>
            <person name="Grigoriev I.V."/>
            <person name="Vagvolgyi C."/>
            <person name="Papp T."/>
            <person name="Martin F.M."/>
            <person name="Miettinen O."/>
            <person name="Hibbett D.S."/>
            <person name="Nagy L.G."/>
        </authorList>
    </citation>
    <scope>NUCLEOTIDE SEQUENCE [LARGE SCALE GENOMIC DNA]</scope>
    <source>
        <strain evidence="2 3">HHB13444</strain>
    </source>
</reference>
<accession>A0A5C3PNN6</accession>
<evidence type="ECO:0000256" key="1">
    <source>
        <dbReference type="SAM" id="MobiDB-lite"/>
    </source>
</evidence>
<evidence type="ECO:0000313" key="3">
    <source>
        <dbReference type="Proteomes" id="UP000308197"/>
    </source>
</evidence>
<feature type="region of interest" description="Disordered" evidence="1">
    <location>
        <begin position="1"/>
        <end position="24"/>
    </location>
</feature>
<organism evidence="2 3">
    <name type="scientific">Polyporus arcularius HHB13444</name>
    <dbReference type="NCBI Taxonomy" id="1314778"/>
    <lineage>
        <taxon>Eukaryota</taxon>
        <taxon>Fungi</taxon>
        <taxon>Dikarya</taxon>
        <taxon>Basidiomycota</taxon>
        <taxon>Agaricomycotina</taxon>
        <taxon>Agaricomycetes</taxon>
        <taxon>Polyporales</taxon>
        <taxon>Polyporaceae</taxon>
        <taxon>Polyporus</taxon>
    </lineage>
</organism>
<evidence type="ECO:0000313" key="2">
    <source>
        <dbReference type="EMBL" id="TFK90677.1"/>
    </source>
</evidence>
<name>A0A5C3PNN6_9APHY</name>
<feature type="compositionally biased region" description="Polar residues" evidence="1">
    <location>
        <begin position="93"/>
        <end position="110"/>
    </location>
</feature>
<dbReference type="AlphaFoldDB" id="A0A5C3PNN6"/>
<dbReference type="InParanoid" id="A0A5C3PNN6"/>
<dbReference type="EMBL" id="ML211039">
    <property type="protein sequence ID" value="TFK90677.1"/>
    <property type="molecule type" value="Genomic_DNA"/>
</dbReference>
<dbReference type="Proteomes" id="UP000308197">
    <property type="component" value="Unassembled WGS sequence"/>
</dbReference>
<protein>
    <submittedName>
        <fullName evidence="2">Uncharacterized protein</fullName>
    </submittedName>
</protein>
<sequence length="263" mass="28122">MASVDGSWYSPLRPRGRENAPSPLPRLGGSGWRALCLVRAGVGPHAHFAPPPSACLLLFLLCLLHLRLLFPGTSALTCARTASSKQPGLRRFQNPTVPRSSSVSAATTPYSPDGSVRRAASRLADSLALNSVRCLMVSSLPAAPPSHFSSYRQASPDPRSLALRRATLHHDRCSPIVLVHESHFSALAALTRRLCPPAPLSSPRPVIHITDTLPTNKRTYQIALAHLARARAPGVGVVSGTVTAPHEHLRPRADRSQLGNSSL</sequence>
<gene>
    <name evidence="2" type="ORF">K466DRAFT_583508</name>
</gene>
<keyword evidence="3" id="KW-1185">Reference proteome</keyword>
<feature type="region of interest" description="Disordered" evidence="1">
    <location>
        <begin position="242"/>
        <end position="263"/>
    </location>
</feature>
<proteinExistence type="predicted"/>
<feature type="region of interest" description="Disordered" evidence="1">
    <location>
        <begin position="87"/>
        <end position="115"/>
    </location>
</feature>